<proteinExistence type="predicted"/>
<sequence>MFYLRRKLKYPLISKDPNALPPHTHNSRTLDEFELLLRPLAIGQPGMMDNQLPTSGKTKRSDQDPEGGTPRPSIYECLRIMEQEKVPVNVRHANIMLAAYVRAMRLKRAKKNDDLRFQGLREMGVLIKDFETGRNPLVGKVPLDVVSYNTAIKACCLASDAFAGLEYMNMRMKVPPNVVSFNTIIWSFARNGDQKQCEELLVFMGNHSSVKVRQLNEGLRAMLMSMLMLMFLTRIRAHTHITARRPHCIRHAKGVHRQRRLQRRNFNSPVDMEPGAGSLPRELHPRTAGAWFLKAANEA</sequence>
<keyword evidence="1" id="KW-0677">Repeat</keyword>
<dbReference type="EMBL" id="BLQM01000332">
    <property type="protein sequence ID" value="GMH83699.1"/>
    <property type="molecule type" value="Genomic_DNA"/>
</dbReference>
<reference evidence="4" key="1">
    <citation type="journal article" date="2023" name="Commun. Biol.">
        <title>Genome analysis of Parmales, the sister group of diatoms, reveals the evolutionary specialization of diatoms from phago-mixotrophs to photoautotrophs.</title>
        <authorList>
            <person name="Ban H."/>
            <person name="Sato S."/>
            <person name="Yoshikawa S."/>
            <person name="Yamada K."/>
            <person name="Nakamura Y."/>
            <person name="Ichinomiya M."/>
            <person name="Sato N."/>
            <person name="Blanc-Mathieu R."/>
            <person name="Endo H."/>
            <person name="Kuwata A."/>
            <person name="Ogata H."/>
        </authorList>
    </citation>
    <scope>NUCLEOTIDE SEQUENCE [LARGE SCALE GENOMIC DNA]</scope>
</reference>
<dbReference type="Pfam" id="PF01535">
    <property type="entry name" value="PPR"/>
    <property type="match status" value="1"/>
</dbReference>
<dbReference type="InterPro" id="IPR002885">
    <property type="entry name" value="PPR_rpt"/>
</dbReference>
<evidence type="ECO:0000256" key="2">
    <source>
        <dbReference type="SAM" id="MobiDB-lite"/>
    </source>
</evidence>
<accession>A0A9W7B459</accession>
<dbReference type="Proteomes" id="UP001162640">
    <property type="component" value="Unassembled WGS sequence"/>
</dbReference>
<dbReference type="PANTHER" id="PTHR47942:SF63">
    <property type="entry name" value="PENTATRICOPEPTIDE REPEAT-CONTAINING PROTEIN"/>
    <property type="match status" value="1"/>
</dbReference>
<feature type="region of interest" description="Disordered" evidence="2">
    <location>
        <begin position="44"/>
        <end position="73"/>
    </location>
</feature>
<evidence type="ECO:0000313" key="4">
    <source>
        <dbReference type="Proteomes" id="UP001162640"/>
    </source>
</evidence>
<dbReference type="PANTHER" id="PTHR47942">
    <property type="entry name" value="TETRATRICOPEPTIDE REPEAT (TPR)-LIKE SUPERFAMILY PROTEIN-RELATED"/>
    <property type="match status" value="1"/>
</dbReference>
<evidence type="ECO:0000256" key="1">
    <source>
        <dbReference type="ARBA" id="ARBA00022737"/>
    </source>
</evidence>
<gene>
    <name evidence="3" type="ORF">TL16_g09688</name>
</gene>
<dbReference type="AlphaFoldDB" id="A0A9W7B459"/>
<evidence type="ECO:0008006" key="5">
    <source>
        <dbReference type="Google" id="ProtNLM"/>
    </source>
</evidence>
<dbReference type="InterPro" id="IPR011990">
    <property type="entry name" value="TPR-like_helical_dom_sf"/>
</dbReference>
<evidence type="ECO:0000313" key="3">
    <source>
        <dbReference type="EMBL" id="GMH83699.1"/>
    </source>
</evidence>
<name>A0A9W7B459_9STRA</name>
<dbReference type="Gene3D" id="1.25.40.10">
    <property type="entry name" value="Tetratricopeptide repeat domain"/>
    <property type="match status" value="1"/>
</dbReference>
<protein>
    <recommendedName>
        <fullName evidence="5">Pentatricopeptide repeat-containing protein</fullName>
    </recommendedName>
</protein>
<comment type="caution">
    <text evidence="3">The sequence shown here is derived from an EMBL/GenBank/DDBJ whole genome shotgun (WGS) entry which is preliminary data.</text>
</comment>
<dbReference type="InterPro" id="IPR051222">
    <property type="entry name" value="PPR/CCM1_RNA-binding"/>
</dbReference>
<organism evidence="3 4">
    <name type="scientific">Triparma laevis f. inornata</name>
    <dbReference type="NCBI Taxonomy" id="1714386"/>
    <lineage>
        <taxon>Eukaryota</taxon>
        <taxon>Sar</taxon>
        <taxon>Stramenopiles</taxon>
        <taxon>Ochrophyta</taxon>
        <taxon>Bolidophyceae</taxon>
        <taxon>Parmales</taxon>
        <taxon>Triparmaceae</taxon>
        <taxon>Triparma</taxon>
    </lineage>
</organism>